<gene>
    <name evidence="3" type="ORF">C7M84_018704</name>
</gene>
<dbReference type="InterPro" id="IPR051468">
    <property type="entry name" value="Fungal_SecMetab_SDRs"/>
</dbReference>
<protein>
    <submittedName>
        <fullName evidence="3">C-factor</fullName>
    </submittedName>
</protein>
<comment type="caution">
    <text evidence="3">The sequence shown here is derived from an EMBL/GenBank/DDBJ whole genome shotgun (WGS) entry which is preliminary data.</text>
</comment>
<dbReference type="EMBL" id="QCYY01003442">
    <property type="protein sequence ID" value="ROT63428.1"/>
    <property type="molecule type" value="Genomic_DNA"/>
</dbReference>
<evidence type="ECO:0000313" key="4">
    <source>
        <dbReference type="Proteomes" id="UP000283509"/>
    </source>
</evidence>
<dbReference type="InterPro" id="IPR036291">
    <property type="entry name" value="NAD(P)-bd_dom_sf"/>
</dbReference>
<reference evidence="3 4" key="2">
    <citation type="submission" date="2019-01" db="EMBL/GenBank/DDBJ databases">
        <title>The decoding of complex shrimp genome reveals the adaptation for benthos swimmer, frequently molting mechanism and breeding impact on genome.</title>
        <authorList>
            <person name="Sun Y."/>
            <person name="Gao Y."/>
            <person name="Yu Y."/>
        </authorList>
    </citation>
    <scope>NUCLEOTIDE SEQUENCE [LARGE SCALE GENOMIC DNA]</scope>
    <source>
        <tissue evidence="3">Muscle</tissue>
    </source>
</reference>
<evidence type="ECO:0000313" key="3">
    <source>
        <dbReference type="EMBL" id="ROT63428.1"/>
    </source>
</evidence>
<keyword evidence="1" id="KW-0521">NADP</keyword>
<evidence type="ECO:0000256" key="1">
    <source>
        <dbReference type="ARBA" id="ARBA00022857"/>
    </source>
</evidence>
<dbReference type="SUPFAM" id="SSF51735">
    <property type="entry name" value="NAD(P)-binding Rossmann-fold domains"/>
    <property type="match status" value="1"/>
</dbReference>
<dbReference type="Pfam" id="PF00106">
    <property type="entry name" value="adh_short"/>
    <property type="match status" value="1"/>
</dbReference>
<keyword evidence="4" id="KW-1185">Reference proteome</keyword>
<evidence type="ECO:0000256" key="2">
    <source>
        <dbReference type="ARBA" id="ARBA00023002"/>
    </source>
</evidence>
<keyword evidence="2" id="KW-0560">Oxidoreductase</keyword>
<dbReference type="PANTHER" id="PTHR43544:SF7">
    <property type="entry name" value="NADB-LER2"/>
    <property type="match status" value="1"/>
</dbReference>
<dbReference type="Proteomes" id="UP000283509">
    <property type="component" value="Unassembled WGS sequence"/>
</dbReference>
<dbReference type="PRINTS" id="PR00081">
    <property type="entry name" value="GDHRDH"/>
</dbReference>
<dbReference type="AlphaFoldDB" id="A0A3R7QCQ4"/>
<dbReference type="PANTHER" id="PTHR43544">
    <property type="entry name" value="SHORT-CHAIN DEHYDROGENASE/REDUCTASE"/>
    <property type="match status" value="1"/>
</dbReference>
<reference evidence="3 4" key="1">
    <citation type="submission" date="2018-04" db="EMBL/GenBank/DDBJ databases">
        <authorList>
            <person name="Zhang X."/>
            <person name="Yuan J."/>
            <person name="Li F."/>
            <person name="Xiang J."/>
        </authorList>
    </citation>
    <scope>NUCLEOTIDE SEQUENCE [LARGE SCALE GENOMIC DNA]</scope>
    <source>
        <tissue evidence="3">Muscle</tissue>
    </source>
</reference>
<dbReference type="GO" id="GO:0005737">
    <property type="term" value="C:cytoplasm"/>
    <property type="evidence" value="ECO:0007669"/>
    <property type="project" value="TreeGrafter"/>
</dbReference>
<dbReference type="GO" id="GO:0004090">
    <property type="term" value="F:carbonyl reductase (NADPH) activity"/>
    <property type="evidence" value="ECO:0007669"/>
    <property type="project" value="TreeGrafter"/>
</dbReference>
<accession>A0A3R7QCQ4</accession>
<sequence length="177" mass="19194">MLSRSVLVTGSNRGLGLELVKQISASSTPPEIIIAACRDREKATSLQAVAAKHQNMHIVEIDVSDEASYKTFFEDVEKIVSPKGLSLLINNAGVAPKSTRINMVKWKQMMDTFSVNTVAPLMLTKTLRALLTMAASQTQGNDLSVRRAAVINMSSILGSIADNDQGSIKCCHQIFEC</sequence>
<dbReference type="InterPro" id="IPR002347">
    <property type="entry name" value="SDR_fam"/>
</dbReference>
<organism evidence="3 4">
    <name type="scientific">Penaeus vannamei</name>
    <name type="common">Whiteleg shrimp</name>
    <name type="synonym">Litopenaeus vannamei</name>
    <dbReference type="NCBI Taxonomy" id="6689"/>
    <lineage>
        <taxon>Eukaryota</taxon>
        <taxon>Metazoa</taxon>
        <taxon>Ecdysozoa</taxon>
        <taxon>Arthropoda</taxon>
        <taxon>Crustacea</taxon>
        <taxon>Multicrustacea</taxon>
        <taxon>Malacostraca</taxon>
        <taxon>Eumalacostraca</taxon>
        <taxon>Eucarida</taxon>
        <taxon>Decapoda</taxon>
        <taxon>Dendrobranchiata</taxon>
        <taxon>Penaeoidea</taxon>
        <taxon>Penaeidae</taxon>
        <taxon>Penaeus</taxon>
    </lineage>
</organism>
<dbReference type="OrthoDB" id="9982184at2759"/>
<name>A0A3R7QCQ4_PENVA</name>
<dbReference type="Gene3D" id="3.40.50.720">
    <property type="entry name" value="NAD(P)-binding Rossmann-like Domain"/>
    <property type="match status" value="1"/>
</dbReference>
<proteinExistence type="predicted"/>